<evidence type="ECO:0000256" key="3">
    <source>
        <dbReference type="ARBA" id="ARBA00022692"/>
    </source>
</evidence>
<evidence type="ECO:0000256" key="2">
    <source>
        <dbReference type="ARBA" id="ARBA00022475"/>
    </source>
</evidence>
<name>A0A5C6BFU3_9BACT</name>
<feature type="transmembrane region" description="Helical" evidence="7">
    <location>
        <begin position="531"/>
        <end position="552"/>
    </location>
</feature>
<feature type="transmembrane region" description="Helical" evidence="7">
    <location>
        <begin position="797"/>
        <end position="826"/>
    </location>
</feature>
<feature type="transmembrane region" description="Helical" evidence="7">
    <location>
        <begin position="892"/>
        <end position="918"/>
    </location>
</feature>
<dbReference type="AlphaFoldDB" id="A0A5C6BFU3"/>
<feature type="domain" description="ABC3 transporter permease C-terminal" evidence="8">
    <location>
        <begin position="804"/>
        <end position="923"/>
    </location>
</feature>
<dbReference type="Pfam" id="PF02687">
    <property type="entry name" value="FtsX"/>
    <property type="match status" value="2"/>
</dbReference>
<accession>A0A5C6BFU3</accession>
<sequence length="936" mass="100835">MKVLRVTLALLRERLTRVALTTIAIAAAVCMVIWISSSYDALHRTYDDYANLALGRYELAIAPISADEDDFVTPAVLMPLRQDAAVMAVEPMWANRFGIRTTSDELVHADPTAQRSGDKRHLDGPGTGPQGVLPSLLFLATDAQETPFDITAGSWLDFDSGDAMQVVLRDDVAERRGLAVDDIFIVELPRPGADGESEQALRVVGIFDAPALPGAEGAGIPMLTPSTAEAFIPISTAERIASRPHRISLVGVAMNPEADVTQFRFGWAPRLSSYATPLQFQEAFEIEEALDQAAAAENVRLQSYAATAVAMLVAVLVIYCALSMGVTERIRQYAVLRAVVFTRTQIGLLVLMEGIALALLGLIFGVAVGWSLLQIVEAWFNQLLHHGIGLGSHSLLLAIVAAIGGVSLAAIVPVYRATQVKPIDAMTPRRLDTPEASMRRTWVVVGLLLVALNPLLSFVITPQEEHLGWATAVGLVSMAIGFILIAPAIVVFVDRWFSPILAHLFRIDAKLLACQITSNIWRTVGASVSMAFGLSLFIGIQVWGATMLAAFIPGDWTPDAIVMLKPGLPPDRVDEFAELPGIDATQCMPLVVEQPRLVDDLTNSAERASVTRQDNVVIVGLDPGGAFAGVSPLLRLEWVAGSPATAVARMRQGHACVVPDHFLAETGLKLGDTIALDPPRNAGHRAVYEIAGAVKLPGWHWQTKMTGLRPRTHRAAALIFADYDSVSQDFDLKMASHIWFTYANGLPDLKQIEESTVSILTSTVGENDRDVDDQAISARVVTVQGIREQLEGGARRWLWVISYVPLIALLIACLGVVNVMLASVRARRWEFGVMRAMGITAGDLTKAIIVEGVLIALVASFLSLGFGILSGWCGCGMAQYLSFFGGLHPPLVIPWAPVIAALAFALLLGIAIAMWPAISIGRTRPMELLQVGSDAM</sequence>
<dbReference type="GO" id="GO:0016787">
    <property type="term" value="F:hydrolase activity"/>
    <property type="evidence" value="ECO:0007669"/>
    <property type="project" value="UniProtKB-KW"/>
</dbReference>
<comment type="subcellular location">
    <subcellularLocation>
        <location evidence="1">Cell membrane</location>
        <topology evidence="1">Multi-pass membrane protein</topology>
    </subcellularLocation>
</comment>
<keyword evidence="10" id="KW-0067">ATP-binding</keyword>
<dbReference type="Proteomes" id="UP000319908">
    <property type="component" value="Unassembled WGS sequence"/>
</dbReference>
<dbReference type="EC" id="3.6.3.-" evidence="10"/>
<dbReference type="InterPro" id="IPR050250">
    <property type="entry name" value="Macrolide_Exporter_MacB"/>
</dbReference>
<feature type="transmembrane region" description="Helical" evidence="7">
    <location>
        <begin position="304"/>
        <end position="326"/>
    </location>
</feature>
<feature type="transmembrane region" description="Helical" evidence="7">
    <location>
        <begin position="439"/>
        <end position="461"/>
    </location>
</feature>
<dbReference type="GO" id="GO:0005524">
    <property type="term" value="F:ATP binding"/>
    <property type="evidence" value="ECO:0007669"/>
    <property type="project" value="UniProtKB-KW"/>
</dbReference>
<reference evidence="10 11" key="1">
    <citation type="journal article" date="2020" name="Antonie Van Leeuwenhoek">
        <title>Rhodopirellula heiligendammensis sp. nov., Rhodopirellula pilleata sp. nov., and Rhodopirellula solitaria sp. nov. isolated from natural or artificial marine surfaces in Northern Germany and California, USA, and emended description of the genus Rhodopirellula.</title>
        <authorList>
            <person name="Kallscheuer N."/>
            <person name="Wiegand S."/>
            <person name="Jogler M."/>
            <person name="Boedeker C."/>
            <person name="Peeters S.H."/>
            <person name="Rast P."/>
            <person name="Heuer A."/>
            <person name="Jetten M.S.M."/>
            <person name="Rohde M."/>
            <person name="Jogler C."/>
        </authorList>
    </citation>
    <scope>NUCLEOTIDE SEQUENCE [LARGE SCALE GENOMIC DNA]</scope>
    <source>
        <strain evidence="10 11">Poly21</strain>
    </source>
</reference>
<evidence type="ECO:0000259" key="9">
    <source>
        <dbReference type="Pfam" id="PF12704"/>
    </source>
</evidence>
<protein>
    <submittedName>
        <fullName evidence="10">Macrolide export ATP-binding/permease protein MacB</fullName>
        <ecNumber evidence="10">3.6.3.-</ecNumber>
    </submittedName>
</protein>
<evidence type="ECO:0000256" key="1">
    <source>
        <dbReference type="ARBA" id="ARBA00004651"/>
    </source>
</evidence>
<dbReference type="RefSeq" id="WP_146409278.1">
    <property type="nucleotide sequence ID" value="NZ_SJPU01000003.1"/>
</dbReference>
<feature type="domain" description="ABC3 transporter permease C-terminal" evidence="8">
    <location>
        <begin position="306"/>
        <end position="420"/>
    </location>
</feature>
<feature type="transmembrane region" description="Helical" evidence="7">
    <location>
        <begin position="847"/>
        <end position="872"/>
    </location>
</feature>
<dbReference type="InterPro" id="IPR025857">
    <property type="entry name" value="MacB_PCD"/>
</dbReference>
<keyword evidence="11" id="KW-1185">Reference proteome</keyword>
<keyword evidence="4 7" id="KW-1133">Transmembrane helix</keyword>
<dbReference type="PANTHER" id="PTHR30572">
    <property type="entry name" value="MEMBRANE COMPONENT OF TRANSPORTER-RELATED"/>
    <property type="match status" value="1"/>
</dbReference>
<keyword evidence="3 7" id="KW-0812">Transmembrane</keyword>
<dbReference type="PANTHER" id="PTHR30572:SF4">
    <property type="entry name" value="ABC TRANSPORTER PERMEASE YTRF"/>
    <property type="match status" value="1"/>
</dbReference>
<gene>
    <name evidence="10" type="primary">macB_6</name>
    <name evidence="10" type="ORF">Poly21_48340</name>
</gene>
<feature type="transmembrane region" description="Helical" evidence="7">
    <location>
        <begin position="346"/>
        <end position="373"/>
    </location>
</feature>
<dbReference type="Pfam" id="PF12704">
    <property type="entry name" value="MacB_PCD"/>
    <property type="match status" value="1"/>
</dbReference>
<dbReference type="OrthoDB" id="221467at2"/>
<dbReference type="GO" id="GO:0022857">
    <property type="term" value="F:transmembrane transporter activity"/>
    <property type="evidence" value="ECO:0007669"/>
    <property type="project" value="TreeGrafter"/>
</dbReference>
<evidence type="ECO:0000256" key="7">
    <source>
        <dbReference type="SAM" id="Phobius"/>
    </source>
</evidence>
<evidence type="ECO:0000313" key="10">
    <source>
        <dbReference type="EMBL" id="TWU10928.1"/>
    </source>
</evidence>
<comment type="similarity">
    <text evidence="6">Belongs to the ABC-4 integral membrane protein family.</text>
</comment>
<evidence type="ECO:0000256" key="6">
    <source>
        <dbReference type="ARBA" id="ARBA00038076"/>
    </source>
</evidence>
<feature type="transmembrane region" description="Helical" evidence="7">
    <location>
        <begin position="15"/>
        <end position="35"/>
    </location>
</feature>
<keyword evidence="5 7" id="KW-0472">Membrane</keyword>
<feature type="transmembrane region" description="Helical" evidence="7">
    <location>
        <begin position="393"/>
        <end position="418"/>
    </location>
</feature>
<comment type="caution">
    <text evidence="10">The sequence shown here is derived from an EMBL/GenBank/DDBJ whole genome shotgun (WGS) entry which is preliminary data.</text>
</comment>
<evidence type="ECO:0000256" key="4">
    <source>
        <dbReference type="ARBA" id="ARBA00022989"/>
    </source>
</evidence>
<feature type="domain" description="MacB-like periplasmic core" evidence="9">
    <location>
        <begin position="20"/>
        <end position="264"/>
    </location>
</feature>
<evidence type="ECO:0000313" key="11">
    <source>
        <dbReference type="Proteomes" id="UP000319908"/>
    </source>
</evidence>
<feature type="transmembrane region" description="Helical" evidence="7">
    <location>
        <begin position="467"/>
        <end position="493"/>
    </location>
</feature>
<keyword evidence="10" id="KW-0547">Nucleotide-binding</keyword>
<dbReference type="InterPro" id="IPR003838">
    <property type="entry name" value="ABC3_permease_C"/>
</dbReference>
<dbReference type="GO" id="GO:0005886">
    <property type="term" value="C:plasma membrane"/>
    <property type="evidence" value="ECO:0007669"/>
    <property type="project" value="UniProtKB-SubCell"/>
</dbReference>
<evidence type="ECO:0000259" key="8">
    <source>
        <dbReference type="Pfam" id="PF02687"/>
    </source>
</evidence>
<keyword evidence="10" id="KW-0378">Hydrolase</keyword>
<proteinExistence type="inferred from homology"/>
<keyword evidence="2" id="KW-1003">Cell membrane</keyword>
<dbReference type="EMBL" id="SJPU01000003">
    <property type="protein sequence ID" value="TWU10928.1"/>
    <property type="molecule type" value="Genomic_DNA"/>
</dbReference>
<organism evidence="10 11">
    <name type="scientific">Allorhodopirellula heiligendammensis</name>
    <dbReference type="NCBI Taxonomy" id="2714739"/>
    <lineage>
        <taxon>Bacteria</taxon>
        <taxon>Pseudomonadati</taxon>
        <taxon>Planctomycetota</taxon>
        <taxon>Planctomycetia</taxon>
        <taxon>Pirellulales</taxon>
        <taxon>Pirellulaceae</taxon>
        <taxon>Allorhodopirellula</taxon>
    </lineage>
</organism>
<evidence type="ECO:0000256" key="5">
    <source>
        <dbReference type="ARBA" id="ARBA00023136"/>
    </source>
</evidence>